<organism evidence="2 3">
    <name type="scientific">Pyricularia grisea</name>
    <name type="common">Crabgrass-specific blast fungus</name>
    <name type="synonym">Magnaporthe grisea</name>
    <dbReference type="NCBI Taxonomy" id="148305"/>
    <lineage>
        <taxon>Eukaryota</taxon>
        <taxon>Fungi</taxon>
        <taxon>Dikarya</taxon>
        <taxon>Ascomycota</taxon>
        <taxon>Pezizomycotina</taxon>
        <taxon>Sordariomycetes</taxon>
        <taxon>Sordariomycetidae</taxon>
        <taxon>Magnaporthales</taxon>
        <taxon>Pyriculariaceae</taxon>
        <taxon>Pyricularia</taxon>
    </lineage>
</organism>
<dbReference type="KEGG" id="pgri:PgNI_09320"/>
<accession>A0A6P8ASK7</accession>
<evidence type="ECO:0000313" key="2">
    <source>
        <dbReference type="Proteomes" id="UP000515153"/>
    </source>
</evidence>
<reference evidence="3" key="1">
    <citation type="journal article" date="2019" name="Mol. Biol. Evol.">
        <title>Blast fungal genomes show frequent chromosomal changes, gene gains and losses, and effector gene turnover.</title>
        <authorList>
            <person name="Gomez Luciano L.B."/>
            <person name="Jason Tsai I."/>
            <person name="Chuma I."/>
            <person name="Tosa Y."/>
            <person name="Chen Y.H."/>
            <person name="Li J.Y."/>
            <person name="Li M.Y."/>
            <person name="Jade Lu M.Y."/>
            <person name="Nakayashiki H."/>
            <person name="Li W.H."/>
        </authorList>
    </citation>
    <scope>NUCLEOTIDE SEQUENCE</scope>
    <source>
        <strain evidence="3">NI907</strain>
    </source>
</reference>
<evidence type="ECO:0000256" key="1">
    <source>
        <dbReference type="SAM" id="MobiDB-lite"/>
    </source>
</evidence>
<dbReference type="AlphaFoldDB" id="A0A6P8ASK7"/>
<name>A0A6P8ASK7_PYRGI</name>
<evidence type="ECO:0000313" key="3">
    <source>
        <dbReference type="RefSeq" id="XP_030977887.1"/>
    </source>
</evidence>
<sequence>METSNHGGEGDATAGVDGRDANARNSIRDGGLNLSGKTIDGRLERAGNGSQEHAGSGADEGESDVDLLQKSSLGGSELTPQAREYSLGLGQELDLIKADSAGHLAEDRLEVGQRGWEAEGAEELAKNSADGRDNAKVENGSLPGNEGVAGDQRIASGGLEIKRGGNGSRGRGEKNGELGEVHVC</sequence>
<dbReference type="RefSeq" id="XP_030977887.1">
    <property type="nucleotide sequence ID" value="XM_031129305.1"/>
</dbReference>
<feature type="region of interest" description="Disordered" evidence="1">
    <location>
        <begin position="1"/>
        <end position="79"/>
    </location>
</feature>
<feature type="region of interest" description="Disordered" evidence="1">
    <location>
        <begin position="120"/>
        <end position="184"/>
    </location>
</feature>
<feature type="compositionally biased region" description="Basic and acidic residues" evidence="1">
    <location>
        <begin position="170"/>
        <end position="184"/>
    </location>
</feature>
<reference evidence="3" key="3">
    <citation type="submission" date="2025-08" db="UniProtKB">
        <authorList>
            <consortium name="RefSeq"/>
        </authorList>
    </citation>
    <scope>IDENTIFICATION</scope>
    <source>
        <strain evidence="3">NI907</strain>
    </source>
</reference>
<feature type="compositionally biased region" description="Basic and acidic residues" evidence="1">
    <location>
        <begin position="123"/>
        <end position="136"/>
    </location>
</feature>
<dbReference type="GeneID" id="41964213"/>
<reference evidence="3" key="2">
    <citation type="submission" date="2019-10" db="EMBL/GenBank/DDBJ databases">
        <authorList>
            <consortium name="NCBI Genome Project"/>
        </authorList>
    </citation>
    <scope>NUCLEOTIDE SEQUENCE</scope>
    <source>
        <strain evidence="3">NI907</strain>
    </source>
</reference>
<keyword evidence="2" id="KW-1185">Reference proteome</keyword>
<protein>
    <submittedName>
        <fullName evidence="3">Uncharacterized protein</fullName>
    </submittedName>
</protein>
<proteinExistence type="predicted"/>
<gene>
    <name evidence="3" type="ORF">PgNI_09320</name>
</gene>
<dbReference type="Proteomes" id="UP000515153">
    <property type="component" value="Unplaced"/>
</dbReference>